<dbReference type="Proteomes" id="UP000317685">
    <property type="component" value="Unassembled WGS sequence"/>
</dbReference>
<name>A0A561W848_9ACTN</name>
<keyword evidence="3" id="KW-1185">Reference proteome</keyword>
<accession>A0A561W848</accession>
<evidence type="ECO:0000313" key="2">
    <source>
        <dbReference type="EMBL" id="TWG20032.1"/>
    </source>
</evidence>
<keyword evidence="1" id="KW-1133">Transmembrane helix</keyword>
<organism evidence="2 3">
    <name type="scientific">Micromonospora taraxaci</name>
    <dbReference type="NCBI Taxonomy" id="1316803"/>
    <lineage>
        <taxon>Bacteria</taxon>
        <taxon>Bacillati</taxon>
        <taxon>Actinomycetota</taxon>
        <taxon>Actinomycetes</taxon>
        <taxon>Micromonosporales</taxon>
        <taxon>Micromonosporaceae</taxon>
        <taxon>Micromonospora</taxon>
    </lineage>
</organism>
<protein>
    <submittedName>
        <fullName evidence="2">Uncharacterized protein</fullName>
    </submittedName>
</protein>
<feature type="transmembrane region" description="Helical" evidence="1">
    <location>
        <begin position="25"/>
        <end position="47"/>
    </location>
</feature>
<sequence>MHSAQTEHQPTGWDRVRFFSARHNGALLVGLGLVLALLMVVGGGLLVTHVAGGTTAAPSGDPGEPRDLFADTPAASFAPAEEAVVLPTANATGPFSAAEVRAALESVREALIKGRVDSSMLLGNRVPFLALFGPDAAKQVGPYFRDGGFLSFATRISTPERWDDTRANGRISYRATEEDDIRLLEVTTEFVWAYSFKVDVRAPAGAGVVVIRDKVIWQVPHTGDVQAASQGLWLASADAVSWNLRCDGLRDGWVQEQTWSADRHLDQLPAGDPGTIFDLDAPPPTTTRC</sequence>
<evidence type="ECO:0000256" key="1">
    <source>
        <dbReference type="SAM" id="Phobius"/>
    </source>
</evidence>
<dbReference type="AlphaFoldDB" id="A0A561W848"/>
<dbReference type="EMBL" id="VIWZ01000001">
    <property type="protein sequence ID" value="TWG20032.1"/>
    <property type="molecule type" value="Genomic_DNA"/>
</dbReference>
<keyword evidence="1" id="KW-0472">Membrane</keyword>
<evidence type="ECO:0000313" key="3">
    <source>
        <dbReference type="Proteomes" id="UP000317685"/>
    </source>
</evidence>
<proteinExistence type="predicted"/>
<keyword evidence="1" id="KW-0812">Transmembrane</keyword>
<comment type="caution">
    <text evidence="2">The sequence shown here is derived from an EMBL/GenBank/DDBJ whole genome shotgun (WGS) entry which is preliminary data.</text>
</comment>
<reference evidence="2 3" key="1">
    <citation type="submission" date="2019-06" db="EMBL/GenBank/DDBJ databases">
        <title>Sequencing the genomes of 1000 actinobacteria strains.</title>
        <authorList>
            <person name="Klenk H.-P."/>
        </authorList>
    </citation>
    <scope>NUCLEOTIDE SEQUENCE [LARGE SCALE GENOMIC DNA]</scope>
    <source>
        <strain evidence="2 3">DSM 45885</strain>
    </source>
</reference>
<gene>
    <name evidence="2" type="ORF">FHU34_115426</name>
</gene>